<protein>
    <recommendedName>
        <fullName evidence="3">SCP2 domain-containing protein</fullName>
    </recommendedName>
</protein>
<keyword evidence="2" id="KW-1185">Reference proteome</keyword>
<dbReference type="RefSeq" id="WP_066886886.1">
    <property type="nucleotide sequence ID" value="NZ_JYIJ01000019.1"/>
</dbReference>
<evidence type="ECO:0008006" key="3">
    <source>
        <dbReference type="Google" id="ProtNLM"/>
    </source>
</evidence>
<dbReference type="AlphaFoldDB" id="A0A132MSX4"/>
<dbReference type="OrthoDB" id="3573209at2"/>
<proteinExistence type="predicted"/>
<accession>A0A132MSX4</accession>
<dbReference type="Proteomes" id="UP000070188">
    <property type="component" value="Unassembled WGS sequence"/>
</dbReference>
<gene>
    <name evidence="1" type="ORF">LI90_1947</name>
</gene>
<dbReference type="EMBL" id="LAXD01000001">
    <property type="protein sequence ID" value="KWX00919.1"/>
    <property type="molecule type" value="Genomic_DNA"/>
</dbReference>
<reference evidence="2" key="1">
    <citation type="submission" date="2015-04" db="EMBL/GenBank/DDBJ databases">
        <title>Physiological reanalysis, assessment of diazotrophy, and genome sequences of multiple isolates of Streptomyces thermoautotrophicus.</title>
        <authorList>
            <person name="MacKellar D.C."/>
            <person name="Lieber L."/>
            <person name="Norman J."/>
            <person name="Bolger A."/>
            <person name="Tobin C."/>
            <person name="Murray J.W."/>
            <person name="Chang R."/>
            <person name="Ford T."/>
            <person name="Nguyen P.Q."/>
            <person name="Woodward J."/>
            <person name="Permingeat H."/>
            <person name="Joshi N.S."/>
            <person name="Silver P.A."/>
            <person name="Usadel B."/>
            <person name="Rutherford A.W."/>
            <person name="Friesen M."/>
            <person name="Prell J."/>
        </authorList>
    </citation>
    <scope>NUCLEOTIDE SEQUENCE [LARGE SCALE GENOMIC DNA]</scope>
    <source>
        <strain evidence="2">H1</strain>
    </source>
</reference>
<comment type="caution">
    <text evidence="1">The sequence shown here is derived from an EMBL/GenBank/DDBJ whole genome shotgun (WGS) entry which is preliminary data.</text>
</comment>
<sequence>MSQQIQPAGRSADYEYIPRPEVVTAEYLRDILDEYYMRKWNPNKDTVNAVKKWRDWPLVVRMPDVKQDFTVMIDEGRVLSVTVGLPERPRILSIMLSETMQRIYYDETTSAIESIAGRIKIRGNETERRRLLAAISFLTW</sequence>
<dbReference type="STRING" id="1469144.LI90_1947"/>
<evidence type="ECO:0000313" key="2">
    <source>
        <dbReference type="Proteomes" id="UP000070188"/>
    </source>
</evidence>
<dbReference type="PATRIC" id="fig|1469144.10.peg.2106"/>
<name>A0A132MSX4_9ACTN</name>
<evidence type="ECO:0000313" key="1">
    <source>
        <dbReference type="EMBL" id="KWX00919.1"/>
    </source>
</evidence>
<organism evidence="1 2">
    <name type="scientific">Carbonactinospora thermoautotrophica</name>
    <dbReference type="NCBI Taxonomy" id="1469144"/>
    <lineage>
        <taxon>Bacteria</taxon>
        <taxon>Bacillati</taxon>
        <taxon>Actinomycetota</taxon>
        <taxon>Actinomycetes</taxon>
        <taxon>Kitasatosporales</taxon>
        <taxon>Carbonactinosporaceae</taxon>
        <taxon>Carbonactinospora</taxon>
    </lineage>
</organism>